<dbReference type="STRING" id="866895.HBHAL_4234"/>
<keyword evidence="1" id="KW-0472">Membrane</keyword>
<keyword evidence="3" id="KW-1185">Reference proteome</keyword>
<gene>
    <name evidence="2" type="ordered locus">HBHAL_4234</name>
</gene>
<evidence type="ECO:0000313" key="3">
    <source>
        <dbReference type="Proteomes" id="UP000007397"/>
    </source>
</evidence>
<dbReference type="EMBL" id="HE717023">
    <property type="protein sequence ID" value="CCG46576.1"/>
    <property type="molecule type" value="Genomic_DNA"/>
</dbReference>
<sequence length="30" mass="3589">MDRKMNDDLTKIVFLIVYYAIPFLVITSRI</sequence>
<keyword evidence="1" id="KW-0812">Transmembrane</keyword>
<dbReference type="AlphaFoldDB" id="I0JR06"/>
<evidence type="ECO:0000256" key="1">
    <source>
        <dbReference type="SAM" id="Phobius"/>
    </source>
</evidence>
<dbReference type="Proteomes" id="UP000007397">
    <property type="component" value="Chromosome"/>
</dbReference>
<accession>I0JR06</accession>
<evidence type="ECO:0000313" key="2">
    <source>
        <dbReference type="EMBL" id="CCG46576.1"/>
    </source>
</evidence>
<organism evidence="2 3">
    <name type="scientific">Halobacillus halophilus (strain ATCC 35676 / DSM 2266 / JCM 20832 / KCTC 3685 / LMG 17431 / NBRC 102448 / NCIMB 2269)</name>
    <name type="common">Sporosarcina halophila</name>
    <dbReference type="NCBI Taxonomy" id="866895"/>
    <lineage>
        <taxon>Bacteria</taxon>
        <taxon>Bacillati</taxon>
        <taxon>Bacillota</taxon>
        <taxon>Bacilli</taxon>
        <taxon>Bacillales</taxon>
        <taxon>Bacillaceae</taxon>
        <taxon>Halobacillus</taxon>
    </lineage>
</organism>
<keyword evidence="1" id="KW-1133">Transmembrane helix</keyword>
<name>I0JR06_HALH3</name>
<feature type="transmembrane region" description="Helical" evidence="1">
    <location>
        <begin position="12"/>
        <end position="28"/>
    </location>
</feature>
<dbReference type="HOGENOM" id="CLU_3403868_0_0_9"/>
<proteinExistence type="predicted"/>
<reference evidence="2 3" key="1">
    <citation type="journal article" date="2013" name="Environ. Microbiol.">
        <title>Chloride and organic osmolytes: a hybrid strategy to cope with elevated salinities by the moderately halophilic, chloride-dependent bacterium Halobacillus halophilus.</title>
        <authorList>
            <person name="Saum S.H."/>
            <person name="Pfeiffer F."/>
            <person name="Palm P."/>
            <person name="Rampp M."/>
            <person name="Schuster S.C."/>
            <person name="Muller V."/>
            <person name="Oesterhelt D."/>
        </authorList>
    </citation>
    <scope>NUCLEOTIDE SEQUENCE [LARGE SCALE GENOMIC DNA]</scope>
    <source>
        <strain evidence="3">ATCC 35676 / DSM 2266 / JCM 20832 / KCTC 3685 / LMG 17431 / NBRC 102448 / NCIMB 2269</strain>
    </source>
</reference>
<dbReference type="KEGG" id="hhd:HBHAL_4234"/>
<protein>
    <submittedName>
        <fullName evidence="2">Uncharacterized protein</fullName>
    </submittedName>
</protein>